<accession>A0A8H4PPM4</accession>
<comment type="caution">
    <text evidence="1">The sequence shown here is derived from an EMBL/GenBank/DDBJ whole genome shotgun (WGS) entry which is preliminary data.</text>
</comment>
<name>A0A8H4PPM4_9HYPO</name>
<protein>
    <submittedName>
        <fullName evidence="1">Uncharacterized protein</fullName>
    </submittedName>
</protein>
<gene>
    <name evidence="1" type="ORF">G6O67_004545</name>
</gene>
<evidence type="ECO:0000313" key="1">
    <source>
        <dbReference type="EMBL" id="KAF4508124.1"/>
    </source>
</evidence>
<dbReference type="PROSITE" id="PS51257">
    <property type="entry name" value="PROKAR_LIPOPROTEIN"/>
    <property type="match status" value="1"/>
</dbReference>
<dbReference type="AlphaFoldDB" id="A0A8H4PPM4"/>
<reference evidence="1 2" key="1">
    <citation type="journal article" date="2020" name="Genome Biol. Evol.">
        <title>A new high-quality draft genome assembly of the Chinese cordyceps Ophiocordyceps sinensis.</title>
        <authorList>
            <person name="Shu R."/>
            <person name="Zhang J."/>
            <person name="Meng Q."/>
            <person name="Zhang H."/>
            <person name="Zhou G."/>
            <person name="Li M."/>
            <person name="Wu P."/>
            <person name="Zhao Y."/>
            <person name="Chen C."/>
            <person name="Qin Q."/>
        </authorList>
    </citation>
    <scope>NUCLEOTIDE SEQUENCE [LARGE SCALE GENOMIC DNA]</scope>
    <source>
        <strain evidence="1 2">IOZ07</strain>
    </source>
</reference>
<keyword evidence="2" id="KW-1185">Reference proteome</keyword>
<evidence type="ECO:0000313" key="2">
    <source>
        <dbReference type="Proteomes" id="UP000557566"/>
    </source>
</evidence>
<sequence>MPKGNGSSDTCCWQPLTAFGVGACMHGCAAPPSWPLEEFDAPVAKAQPDEETVVTRAPISWPCRMLPAERPAGVLACVAGRHLDAADCAKLFGSNWDLAPMSDAQLTYILGNRQIQGLGHFDAPWSGAGEFEASGFAESQSRGEPELSA</sequence>
<dbReference type="Proteomes" id="UP000557566">
    <property type="component" value="Unassembled WGS sequence"/>
</dbReference>
<dbReference type="EMBL" id="JAAVMX010000005">
    <property type="protein sequence ID" value="KAF4508124.1"/>
    <property type="molecule type" value="Genomic_DNA"/>
</dbReference>
<proteinExistence type="predicted"/>
<organism evidence="1 2">
    <name type="scientific">Ophiocordyceps sinensis</name>
    <dbReference type="NCBI Taxonomy" id="72228"/>
    <lineage>
        <taxon>Eukaryota</taxon>
        <taxon>Fungi</taxon>
        <taxon>Dikarya</taxon>
        <taxon>Ascomycota</taxon>
        <taxon>Pezizomycotina</taxon>
        <taxon>Sordariomycetes</taxon>
        <taxon>Hypocreomycetidae</taxon>
        <taxon>Hypocreales</taxon>
        <taxon>Ophiocordycipitaceae</taxon>
        <taxon>Ophiocordyceps</taxon>
    </lineage>
</organism>